<feature type="domain" description="OmpA-like" evidence="7">
    <location>
        <begin position="323"/>
        <end position="439"/>
    </location>
</feature>
<dbReference type="EMBL" id="FNQY01000001">
    <property type="protein sequence ID" value="SDZ76853.1"/>
    <property type="molecule type" value="Genomic_DNA"/>
</dbReference>
<dbReference type="CDD" id="cd07185">
    <property type="entry name" value="OmpA_C-like"/>
    <property type="match status" value="1"/>
</dbReference>
<dbReference type="OrthoDB" id="9782229at2"/>
<keyword evidence="6" id="KW-1133">Transmembrane helix</keyword>
<dbReference type="InterPro" id="IPR050330">
    <property type="entry name" value="Bact_OuterMem_StrucFunc"/>
</dbReference>
<dbReference type="GO" id="GO:0009279">
    <property type="term" value="C:cell outer membrane"/>
    <property type="evidence" value="ECO:0007669"/>
    <property type="project" value="UniProtKB-SubCell"/>
</dbReference>
<gene>
    <name evidence="8" type="ORF">SAMN05192529_101351</name>
</gene>
<dbReference type="SUPFAM" id="SSF103088">
    <property type="entry name" value="OmpA-like"/>
    <property type="match status" value="1"/>
</dbReference>
<dbReference type="PANTHER" id="PTHR30329">
    <property type="entry name" value="STATOR ELEMENT OF FLAGELLAR MOTOR COMPLEX"/>
    <property type="match status" value="1"/>
</dbReference>
<feature type="region of interest" description="Disordered" evidence="5">
    <location>
        <begin position="415"/>
        <end position="439"/>
    </location>
</feature>
<dbReference type="PRINTS" id="PR01023">
    <property type="entry name" value="NAFLGMOTY"/>
</dbReference>
<reference evidence="8 9" key="1">
    <citation type="submission" date="2016-10" db="EMBL/GenBank/DDBJ databases">
        <authorList>
            <person name="de Groot N.N."/>
        </authorList>
    </citation>
    <scope>NUCLEOTIDE SEQUENCE [LARGE SCALE GENOMIC DNA]</scope>
    <source>
        <strain evidence="8 9">Vu-144</strain>
    </source>
</reference>
<dbReference type="InterPro" id="IPR036737">
    <property type="entry name" value="OmpA-like_sf"/>
</dbReference>
<evidence type="ECO:0000313" key="9">
    <source>
        <dbReference type="Proteomes" id="UP000199041"/>
    </source>
</evidence>
<evidence type="ECO:0000256" key="6">
    <source>
        <dbReference type="SAM" id="Phobius"/>
    </source>
</evidence>
<dbReference type="PROSITE" id="PS51123">
    <property type="entry name" value="OMPA_2"/>
    <property type="match status" value="1"/>
</dbReference>
<keyword evidence="9" id="KW-1185">Reference proteome</keyword>
<dbReference type="InterPro" id="IPR009282">
    <property type="entry name" value="DUF937"/>
</dbReference>
<dbReference type="InterPro" id="IPR006664">
    <property type="entry name" value="OMP_bac"/>
</dbReference>
<dbReference type="Pfam" id="PF00691">
    <property type="entry name" value="OmpA"/>
    <property type="match status" value="1"/>
</dbReference>
<evidence type="ECO:0000259" key="7">
    <source>
        <dbReference type="PROSITE" id="PS51123"/>
    </source>
</evidence>
<evidence type="ECO:0000256" key="2">
    <source>
        <dbReference type="ARBA" id="ARBA00023136"/>
    </source>
</evidence>
<protein>
    <submittedName>
        <fullName evidence="8">Outer membrane protein OmpA</fullName>
    </submittedName>
</protein>
<evidence type="ECO:0000256" key="4">
    <source>
        <dbReference type="PROSITE-ProRule" id="PRU00473"/>
    </source>
</evidence>
<dbReference type="AlphaFoldDB" id="A0A1H3VPW9"/>
<feature type="transmembrane region" description="Helical" evidence="6">
    <location>
        <begin position="214"/>
        <end position="232"/>
    </location>
</feature>
<evidence type="ECO:0000256" key="5">
    <source>
        <dbReference type="SAM" id="MobiDB-lite"/>
    </source>
</evidence>
<accession>A0A1H3VPW9</accession>
<dbReference type="Proteomes" id="UP000199041">
    <property type="component" value="Unassembled WGS sequence"/>
</dbReference>
<feature type="compositionally biased region" description="Basic and acidic residues" evidence="5">
    <location>
        <begin position="430"/>
        <end position="439"/>
    </location>
</feature>
<dbReference type="Gene3D" id="3.30.1330.60">
    <property type="entry name" value="OmpA-like domain"/>
    <property type="match status" value="1"/>
</dbReference>
<name>A0A1H3VPW9_9BACT</name>
<dbReference type="InterPro" id="IPR006665">
    <property type="entry name" value="OmpA-like"/>
</dbReference>
<keyword evidence="2 4" id="KW-0472">Membrane</keyword>
<dbReference type="STRING" id="551991.SAMN05192529_101351"/>
<evidence type="ECO:0000313" key="8">
    <source>
        <dbReference type="EMBL" id="SDZ76853.1"/>
    </source>
</evidence>
<organism evidence="8 9">
    <name type="scientific">Arachidicoccus rhizosphaerae</name>
    <dbReference type="NCBI Taxonomy" id="551991"/>
    <lineage>
        <taxon>Bacteria</taxon>
        <taxon>Pseudomonadati</taxon>
        <taxon>Bacteroidota</taxon>
        <taxon>Chitinophagia</taxon>
        <taxon>Chitinophagales</taxon>
        <taxon>Chitinophagaceae</taxon>
        <taxon>Arachidicoccus</taxon>
    </lineage>
</organism>
<proteinExistence type="predicted"/>
<dbReference type="RefSeq" id="WP_091392497.1">
    <property type="nucleotide sequence ID" value="NZ_FNQY01000001.1"/>
</dbReference>
<keyword evidence="3" id="KW-0998">Cell outer membrane</keyword>
<dbReference type="PRINTS" id="PR01021">
    <property type="entry name" value="OMPADOMAIN"/>
</dbReference>
<comment type="subcellular location">
    <subcellularLocation>
        <location evidence="1">Cell outer membrane</location>
    </subcellularLocation>
</comment>
<evidence type="ECO:0000256" key="3">
    <source>
        <dbReference type="ARBA" id="ARBA00023237"/>
    </source>
</evidence>
<dbReference type="PANTHER" id="PTHR30329:SF21">
    <property type="entry name" value="LIPOPROTEIN YIAD-RELATED"/>
    <property type="match status" value="1"/>
</dbReference>
<dbReference type="Pfam" id="PF06078">
    <property type="entry name" value="DUF937"/>
    <property type="match status" value="1"/>
</dbReference>
<sequence length="439" mass="46499">MNSNILNYAKELLSGNFADQVAGKLGENADGVKSAISAIIPTIFGGIAQKVANEPSFLSTVISEAKNIFTNHSLSDLSGFISGDSKTPEATQAGSFIYDLFGGKLHGILEKIASFAGIKLENVRKLFDTAQLAALGSIGKHLTDEGGNESSVAAFLSDNKGAFLSAIPASLGFGNLLSGVHEVKQAAPHTAATHSDAHYHNVQPQDKAKGDNRFFVPLILTIIILGLIIWLFRGCWGNEKEHDSVMGSHEDTTAVVSTENNTASASAAGTLDTVTGNYIYNTGDLTTISLPNGTKIEGVGVNSTENKLFQFLNDANATVDTVDKTKGWISFDRLYFKTSSSDLTDESKKQLENISLILKAFPNATVKLGGYTDNSGNPDSNLKLSTSRASAAQAALIADGIEAGRLAAEGYGEQHPIATNETAEGKAQNRRIDVRVTKK</sequence>
<evidence type="ECO:0000256" key="1">
    <source>
        <dbReference type="ARBA" id="ARBA00004442"/>
    </source>
</evidence>
<keyword evidence="6" id="KW-0812">Transmembrane</keyword>